<evidence type="ECO:0000256" key="1">
    <source>
        <dbReference type="ARBA" id="ARBA00022763"/>
    </source>
</evidence>
<keyword evidence="2" id="KW-0234">DNA repair</keyword>
<reference evidence="4 5" key="1">
    <citation type="journal article" date="2009" name="Int. J. Syst. Evol. Microbiol.">
        <title>Janibacter hoylei sp. nov., Bacillus isronensis sp. nov. and Bacillus aryabhattai sp. nov., isolated from cryotubes used for collecting air from the upper atmosphere.</title>
        <authorList>
            <person name="Shivaji S."/>
            <person name="Chaturvedi P."/>
            <person name="Begum Z."/>
            <person name="Pindi P.K."/>
            <person name="Manorama R."/>
            <person name="Padmanaban D.A."/>
            <person name="Shouche Y.S."/>
            <person name="Pawar S."/>
            <person name="Vaishampayan P."/>
            <person name="Dutt C.B."/>
            <person name="Datta G.N."/>
            <person name="Manchanda R.K."/>
            <person name="Rao U.R."/>
            <person name="Bhargava P.M."/>
            <person name="Narlikar J.V."/>
        </authorList>
    </citation>
    <scope>NUCLEOTIDE SEQUENCE [LARGE SCALE GENOMIC DNA]</scope>
    <source>
        <strain evidence="4 5">PVAS-1</strain>
    </source>
</reference>
<sequence length="318" mass="34733">MSPLTGTIGCVSTSTGPTTRRHRPPEPVDLALVLPRFVRGSGDPTSHRVSDDWWFAWTTPDGPVTLHLTSEGSDVLASAWGDGADWMLERLPDLVGGRDDPSDFTPRHDLVARGWPRMRTWRVPANGLVAQMLVCSVLEQKVTGREAFSSQRQLVRRFGSPAPGPGEQLGLVCPPSPADWARIPSWAWLRAGVDGARSRVVVRAMRVAGRLDECADLSLEQAHSRMRSLPGIGVWTAAEVAQRALGDPDSPSFGDYHVAKDVTLALDGVVGDDSRMAELLEPYAGHRYRAQVVITATAGHRPRRGPRRSLPTHLPTRF</sequence>
<dbReference type="Gene3D" id="1.10.340.30">
    <property type="entry name" value="Hypothetical protein, domain 2"/>
    <property type="match status" value="1"/>
</dbReference>
<dbReference type="PANTHER" id="PTHR43003:SF6">
    <property type="entry name" value="DNA GLYCOSYLASE"/>
    <property type="match status" value="1"/>
</dbReference>
<keyword evidence="5" id="KW-1185">Reference proteome</keyword>
<dbReference type="GO" id="GO:0032993">
    <property type="term" value="C:protein-DNA complex"/>
    <property type="evidence" value="ECO:0007669"/>
    <property type="project" value="TreeGrafter"/>
</dbReference>
<dbReference type="AlphaFoldDB" id="A0A444BBL6"/>
<dbReference type="GO" id="GO:0008725">
    <property type="term" value="F:DNA-3-methyladenine glycosylase activity"/>
    <property type="evidence" value="ECO:0007669"/>
    <property type="project" value="TreeGrafter"/>
</dbReference>
<evidence type="ECO:0000256" key="2">
    <source>
        <dbReference type="ARBA" id="ARBA00023204"/>
    </source>
</evidence>
<dbReference type="GO" id="GO:0043916">
    <property type="term" value="F:DNA-7-methylguanine glycosylase activity"/>
    <property type="evidence" value="ECO:0007669"/>
    <property type="project" value="TreeGrafter"/>
</dbReference>
<evidence type="ECO:0000313" key="5">
    <source>
        <dbReference type="Proteomes" id="UP000288711"/>
    </source>
</evidence>
<feature type="region of interest" description="Disordered" evidence="3">
    <location>
        <begin position="1"/>
        <end position="25"/>
    </location>
</feature>
<keyword evidence="1" id="KW-0227">DNA damage</keyword>
<dbReference type="SUPFAM" id="SSF48150">
    <property type="entry name" value="DNA-glycosylase"/>
    <property type="match status" value="1"/>
</dbReference>
<dbReference type="InterPro" id="IPR051912">
    <property type="entry name" value="Alkylbase_DNA_Glycosylase/TA"/>
</dbReference>
<protein>
    <submittedName>
        <fullName evidence="4">3-methyladenine DNA glycosylase</fullName>
    </submittedName>
</protein>
<dbReference type="GO" id="GO:0006285">
    <property type="term" value="P:base-excision repair, AP site formation"/>
    <property type="evidence" value="ECO:0007669"/>
    <property type="project" value="TreeGrafter"/>
</dbReference>
<evidence type="ECO:0000256" key="3">
    <source>
        <dbReference type="SAM" id="MobiDB-lite"/>
    </source>
</evidence>
<dbReference type="OrthoDB" id="5501430at2"/>
<gene>
    <name evidence="4" type="ORF">CWN80_02245</name>
</gene>
<comment type="caution">
    <text evidence="4">The sequence shown here is derived from an EMBL/GenBank/DDBJ whole genome shotgun (WGS) entry which is preliminary data.</text>
</comment>
<organism evidence="4 5">
    <name type="scientific">Janibacter hoylei PVAS-1</name>
    <dbReference type="NCBI Taxonomy" id="1210046"/>
    <lineage>
        <taxon>Bacteria</taxon>
        <taxon>Bacillati</taxon>
        <taxon>Actinomycetota</taxon>
        <taxon>Actinomycetes</taxon>
        <taxon>Micrococcales</taxon>
        <taxon>Intrasporangiaceae</taxon>
        <taxon>Janibacter</taxon>
    </lineage>
</organism>
<dbReference type="EMBL" id="PIPF01000001">
    <property type="protein sequence ID" value="RWU85804.1"/>
    <property type="molecule type" value="Genomic_DNA"/>
</dbReference>
<dbReference type="GO" id="GO:0005737">
    <property type="term" value="C:cytoplasm"/>
    <property type="evidence" value="ECO:0007669"/>
    <property type="project" value="TreeGrafter"/>
</dbReference>
<name>A0A444BBL6_9MICO</name>
<feature type="region of interest" description="Disordered" evidence="3">
    <location>
        <begin position="298"/>
        <end position="318"/>
    </location>
</feature>
<dbReference type="GO" id="GO:0032131">
    <property type="term" value="F:alkylated DNA binding"/>
    <property type="evidence" value="ECO:0007669"/>
    <property type="project" value="TreeGrafter"/>
</dbReference>
<dbReference type="GO" id="GO:0006307">
    <property type="term" value="P:DNA alkylation repair"/>
    <property type="evidence" value="ECO:0007669"/>
    <property type="project" value="TreeGrafter"/>
</dbReference>
<dbReference type="Proteomes" id="UP000288711">
    <property type="component" value="Unassembled WGS sequence"/>
</dbReference>
<accession>A0A444BBL6</accession>
<evidence type="ECO:0000313" key="4">
    <source>
        <dbReference type="EMBL" id="RWU85804.1"/>
    </source>
</evidence>
<proteinExistence type="predicted"/>
<dbReference type="InterPro" id="IPR011257">
    <property type="entry name" value="DNA_glycosylase"/>
</dbReference>
<dbReference type="PANTHER" id="PTHR43003">
    <property type="entry name" value="DNA-3-METHYLADENINE GLYCOSYLASE"/>
    <property type="match status" value="1"/>
</dbReference>